<evidence type="ECO:0000313" key="1">
    <source>
        <dbReference type="EMBL" id="CAI2719145.1"/>
    </source>
</evidence>
<gene>
    <name evidence="1" type="ORF">NSPWAT_2289</name>
</gene>
<evidence type="ECO:0008006" key="3">
    <source>
        <dbReference type="Google" id="ProtNLM"/>
    </source>
</evidence>
<dbReference type="Proteomes" id="UP001157733">
    <property type="component" value="Chromosome"/>
</dbReference>
<protein>
    <recommendedName>
        <fullName evidence="3">DUF2059 domain-containing protein</fullName>
    </recommendedName>
</protein>
<dbReference type="RefSeq" id="WP_282011995.1">
    <property type="nucleotide sequence ID" value="NZ_OX336137.1"/>
</dbReference>
<evidence type="ECO:0000313" key="2">
    <source>
        <dbReference type="Proteomes" id="UP001157733"/>
    </source>
</evidence>
<reference evidence="1 2" key="1">
    <citation type="submission" date="2022-09" db="EMBL/GenBank/DDBJ databases">
        <authorList>
            <person name="Kop L."/>
        </authorList>
    </citation>
    <scope>NUCLEOTIDE SEQUENCE [LARGE SCALE GENOMIC DNA]</scope>
    <source>
        <strain evidence="1 2">347</strain>
    </source>
</reference>
<dbReference type="EMBL" id="OX336137">
    <property type="protein sequence ID" value="CAI2719145.1"/>
    <property type="molecule type" value="Genomic_DNA"/>
</dbReference>
<accession>A0ABM9HFZ7</accession>
<sequence>MNWIKNGVVLAAGLAIWGLLGAGLLHADIDPEKERDIRKLLRVSGIYQQLDYMKEGVLNSYGSMVATAYPDAPQAFWDDFYDLIGEEEMKTLIDRVVPVYDHHMSHEVIQQLIGMFENPFWEEWKKKMPIISREAGQAGSDWSQELMQSKGFRRQVDALVEKHKLEASNSANGEPRSQTE</sequence>
<organism evidence="1 2">
    <name type="scientific">Nitrospina watsonii</name>
    <dbReference type="NCBI Taxonomy" id="1323948"/>
    <lineage>
        <taxon>Bacteria</taxon>
        <taxon>Pseudomonadati</taxon>
        <taxon>Nitrospinota/Tectimicrobiota group</taxon>
        <taxon>Nitrospinota</taxon>
        <taxon>Nitrospinia</taxon>
        <taxon>Nitrospinales</taxon>
        <taxon>Nitrospinaceae</taxon>
        <taxon>Nitrospina</taxon>
    </lineage>
</organism>
<name>A0ABM9HFZ7_9BACT</name>
<proteinExistence type="predicted"/>
<keyword evidence="2" id="KW-1185">Reference proteome</keyword>